<feature type="domain" description="Spindle assembly abnormal protein 6 N-terminal" evidence="3">
    <location>
        <begin position="40"/>
        <end position="102"/>
    </location>
</feature>
<sequence length="493" mass="56459">MTDVVSVNRSSSLFYQSLFANLIQPLGRSPAELKSYRTKVYLKICDQRNEVSGEKEIRIEISRPDDYEFLYADSLNHEKQLAHDFELTVDFEAFPRTLIDKLLSKTACVRALEADSSTNDLQSDVTPTEINLILDQERSNCVFELSFKTPVSKGRIVSIKLAAVRGEQLVSHLLNKLRKVSKQNNDLQRLSQQQKEELDVVRKENAEVGSKVDRWKMERDDALEKKKELEEQVEEMEEDLELLKDEKRGLLTCVDELKEKSEESEKLVDELRSEAENKDEQIANLASEIDEVVAMLREEQALSTQLQKQLAEKKKENEKCTDFINKYVKNAPAQSIDLKKLKELEGDLREKEDIVMKLTETVNVQRKELEECRDEIERISKLNEQHALDLKKLEMYRATRILSPNVPPSVGRQPYTPVFAPRVTFDLPNQATTPFAPRQSNFRLGSTPSELGRPFAPLQNLQTPPFNLSSQLPPKIPTPLTAQKIAPPTVPNK</sequence>
<dbReference type="OrthoDB" id="49058at2759"/>
<reference evidence="4" key="1">
    <citation type="submission" date="2020-10" db="EMBL/GenBank/DDBJ databases">
        <authorList>
            <person name="Kikuchi T."/>
        </authorList>
    </citation>
    <scope>NUCLEOTIDE SEQUENCE</scope>
    <source>
        <strain evidence="4">NKZ352</strain>
    </source>
</reference>
<comment type="caution">
    <text evidence="4">The sequence shown here is derived from an EMBL/GenBank/DDBJ whole genome shotgun (WGS) entry which is preliminary data.</text>
</comment>
<proteinExistence type="predicted"/>
<feature type="region of interest" description="Disordered" evidence="2">
    <location>
        <begin position="429"/>
        <end position="493"/>
    </location>
</feature>
<evidence type="ECO:0000256" key="1">
    <source>
        <dbReference type="SAM" id="Coils"/>
    </source>
</evidence>
<name>A0A8S1HY87_9PELO</name>
<protein>
    <recommendedName>
        <fullName evidence="3">Spindle assembly abnormal protein 6 N-terminal domain-containing protein</fullName>
    </recommendedName>
</protein>
<gene>
    <name evidence="4" type="ORF">CAUJ_LOCUS15380</name>
</gene>
<dbReference type="AlphaFoldDB" id="A0A8S1HY87"/>
<organism evidence="4 5">
    <name type="scientific">Caenorhabditis auriculariae</name>
    <dbReference type="NCBI Taxonomy" id="2777116"/>
    <lineage>
        <taxon>Eukaryota</taxon>
        <taxon>Metazoa</taxon>
        <taxon>Ecdysozoa</taxon>
        <taxon>Nematoda</taxon>
        <taxon>Chromadorea</taxon>
        <taxon>Rhabditida</taxon>
        <taxon>Rhabditina</taxon>
        <taxon>Rhabditomorpha</taxon>
        <taxon>Rhabditoidea</taxon>
        <taxon>Rhabditidae</taxon>
        <taxon>Peloderinae</taxon>
        <taxon>Caenorhabditis</taxon>
    </lineage>
</organism>
<feature type="compositionally biased region" description="Polar residues" evidence="2">
    <location>
        <begin position="429"/>
        <end position="449"/>
    </location>
</feature>
<evidence type="ECO:0000313" key="5">
    <source>
        <dbReference type="Proteomes" id="UP000835052"/>
    </source>
</evidence>
<evidence type="ECO:0000313" key="4">
    <source>
        <dbReference type="EMBL" id="CAD6199478.1"/>
    </source>
</evidence>
<dbReference type="Gene3D" id="2.170.210.20">
    <property type="entry name" value="Spindle assembly abnormal protein 6, N-terminal domain"/>
    <property type="match status" value="1"/>
</dbReference>
<keyword evidence="1" id="KW-0175">Coiled coil</keyword>
<feature type="coiled-coil region" evidence="1">
    <location>
        <begin position="170"/>
        <end position="389"/>
    </location>
</feature>
<evidence type="ECO:0000256" key="2">
    <source>
        <dbReference type="SAM" id="MobiDB-lite"/>
    </source>
</evidence>
<dbReference type="Pfam" id="PF16531">
    <property type="entry name" value="SAS-6_N"/>
    <property type="match status" value="1"/>
</dbReference>
<dbReference type="EMBL" id="CAJGYM010000178">
    <property type="protein sequence ID" value="CAD6199478.1"/>
    <property type="molecule type" value="Genomic_DNA"/>
</dbReference>
<dbReference type="Gene3D" id="6.10.140.2140">
    <property type="match status" value="1"/>
</dbReference>
<dbReference type="SUPFAM" id="SSF58104">
    <property type="entry name" value="Methyl-accepting chemotaxis protein (MCP) signaling domain"/>
    <property type="match status" value="1"/>
</dbReference>
<keyword evidence="5" id="KW-1185">Reference proteome</keyword>
<dbReference type="InterPro" id="IPR032396">
    <property type="entry name" value="SAS-6_N"/>
</dbReference>
<accession>A0A8S1HY87</accession>
<dbReference type="InterPro" id="IPR038558">
    <property type="entry name" value="SAS-6_N_sf"/>
</dbReference>
<dbReference type="Proteomes" id="UP000835052">
    <property type="component" value="Unassembled WGS sequence"/>
</dbReference>
<evidence type="ECO:0000259" key="3">
    <source>
        <dbReference type="Pfam" id="PF16531"/>
    </source>
</evidence>
<feature type="compositionally biased region" description="Polar residues" evidence="2">
    <location>
        <begin position="459"/>
        <end position="472"/>
    </location>
</feature>